<evidence type="ECO:0000259" key="2">
    <source>
        <dbReference type="Pfam" id="PF08881"/>
    </source>
</evidence>
<comment type="caution">
    <text evidence="3">The sequence shown here is derived from an EMBL/GenBank/DDBJ whole genome shotgun (WGS) entry which is preliminary data.</text>
</comment>
<organism evidence="3 4">
    <name type="scientific">Seiridium unicorne</name>
    <dbReference type="NCBI Taxonomy" id="138068"/>
    <lineage>
        <taxon>Eukaryota</taxon>
        <taxon>Fungi</taxon>
        <taxon>Dikarya</taxon>
        <taxon>Ascomycota</taxon>
        <taxon>Pezizomycotina</taxon>
        <taxon>Sordariomycetes</taxon>
        <taxon>Xylariomycetidae</taxon>
        <taxon>Amphisphaeriales</taxon>
        <taxon>Sporocadaceae</taxon>
        <taxon>Seiridium</taxon>
    </lineage>
</organism>
<dbReference type="InterPro" id="IPR011058">
    <property type="entry name" value="Cyanovirin-N"/>
</dbReference>
<gene>
    <name evidence="3" type="ORF">SUNI508_11256</name>
</gene>
<proteinExistence type="predicted"/>
<dbReference type="InterPro" id="IPR036673">
    <property type="entry name" value="Cyanovirin-N_sf"/>
</dbReference>
<accession>A0ABR2UIV8</accession>
<keyword evidence="4" id="KW-1185">Reference proteome</keyword>
<feature type="signal peptide" evidence="1">
    <location>
        <begin position="1"/>
        <end position="20"/>
    </location>
</feature>
<dbReference type="Pfam" id="PF08881">
    <property type="entry name" value="CVNH"/>
    <property type="match status" value="1"/>
</dbReference>
<feature type="chain" id="PRO_5047404062" evidence="1">
    <location>
        <begin position="21"/>
        <end position="137"/>
    </location>
</feature>
<evidence type="ECO:0000313" key="4">
    <source>
        <dbReference type="Proteomes" id="UP001408356"/>
    </source>
</evidence>
<dbReference type="Proteomes" id="UP001408356">
    <property type="component" value="Unassembled WGS sequence"/>
</dbReference>
<sequence>MKSTLASLALFAISPAAAQGFYESCYQSWSLGYHHSANFLVASCPGPDGANHTGAIDLQDCLTNTEGVLKASRLGTAFYSCKSCSASTTNATITCQCQNSTNRYLTTELDLDTVITNKDGIVGCFDLPGIEVAPAEL</sequence>
<keyword evidence="1" id="KW-0732">Signal</keyword>
<evidence type="ECO:0000256" key="1">
    <source>
        <dbReference type="SAM" id="SignalP"/>
    </source>
</evidence>
<protein>
    <submittedName>
        <fullName evidence="3">Cyanovirin-N domain-containing protein</fullName>
    </submittedName>
</protein>
<dbReference type="Gene3D" id="2.30.60.10">
    <property type="entry name" value="Cyanovirin-N"/>
    <property type="match status" value="1"/>
</dbReference>
<dbReference type="EMBL" id="JARVKF010000427">
    <property type="protein sequence ID" value="KAK9414414.1"/>
    <property type="molecule type" value="Genomic_DNA"/>
</dbReference>
<dbReference type="SUPFAM" id="SSF51322">
    <property type="entry name" value="Cyanovirin-N"/>
    <property type="match status" value="1"/>
</dbReference>
<evidence type="ECO:0000313" key="3">
    <source>
        <dbReference type="EMBL" id="KAK9414414.1"/>
    </source>
</evidence>
<reference evidence="3 4" key="1">
    <citation type="journal article" date="2024" name="J. Plant Pathol.">
        <title>Sequence and assembly of the genome of Seiridium unicorne, isolate CBS 538.82, causal agent of cypress canker disease.</title>
        <authorList>
            <person name="Scali E."/>
            <person name="Rocca G.D."/>
            <person name="Danti R."/>
            <person name="Garbelotto M."/>
            <person name="Barberini S."/>
            <person name="Baroncelli R."/>
            <person name="Emiliani G."/>
        </authorList>
    </citation>
    <scope>NUCLEOTIDE SEQUENCE [LARGE SCALE GENOMIC DNA]</scope>
    <source>
        <strain evidence="3 4">BM-138-508</strain>
    </source>
</reference>
<feature type="domain" description="Cyanovirin-N" evidence="2">
    <location>
        <begin position="21"/>
        <end position="120"/>
    </location>
</feature>
<name>A0ABR2UIV8_9PEZI</name>